<evidence type="ECO:0000313" key="5">
    <source>
        <dbReference type="Proteomes" id="UP000321947"/>
    </source>
</evidence>
<comment type="caution">
    <text evidence="2">The sequence shown here is derived from an EMBL/GenBank/DDBJ whole genome shotgun (WGS) entry which is preliminary data.</text>
</comment>
<dbReference type="PANTHER" id="PTHR35046:SF9">
    <property type="entry name" value="RNA-DIRECTED DNA POLYMERASE"/>
    <property type="match status" value="1"/>
</dbReference>
<dbReference type="OrthoDB" id="5554229at2759"/>
<accession>A0A5A7V0I1</accession>
<dbReference type="EMBL" id="SSTE01004737">
    <property type="protein sequence ID" value="KAA0061682.1"/>
    <property type="molecule type" value="Genomic_DNA"/>
</dbReference>
<dbReference type="EMBL" id="SSTD01005858">
    <property type="protein sequence ID" value="TYK21158.1"/>
    <property type="molecule type" value="Genomic_DNA"/>
</dbReference>
<dbReference type="InterPro" id="IPR043502">
    <property type="entry name" value="DNA/RNA_pol_sf"/>
</dbReference>
<dbReference type="Proteomes" id="UP000321947">
    <property type="component" value="Unassembled WGS sequence"/>
</dbReference>
<reference evidence="4 5" key="1">
    <citation type="submission" date="2019-08" db="EMBL/GenBank/DDBJ databases">
        <title>Draft genome sequences of two oriental melons (Cucumis melo L. var makuwa).</title>
        <authorList>
            <person name="Kwon S.-Y."/>
        </authorList>
    </citation>
    <scope>NUCLEOTIDE SEQUENCE [LARGE SCALE GENOMIC DNA]</scope>
    <source>
        <strain evidence="5">cv. Chang Bougi</strain>
        <strain evidence="4">cv. SW 3</strain>
        <tissue evidence="2">Leaf</tissue>
    </source>
</reference>
<name>A0A5A7V0I1_CUCMM</name>
<protein>
    <submittedName>
        <fullName evidence="2">Soluble inorganic pyrophosphatase 1</fullName>
    </submittedName>
</protein>
<dbReference type="Pfam" id="PF17919">
    <property type="entry name" value="RT_RNaseH_2"/>
    <property type="match status" value="1"/>
</dbReference>
<dbReference type="Proteomes" id="UP000321393">
    <property type="component" value="Unassembled WGS sequence"/>
</dbReference>
<dbReference type="SUPFAM" id="SSF54160">
    <property type="entry name" value="Chromo domain-like"/>
    <property type="match status" value="1"/>
</dbReference>
<feature type="domain" description="Chromo" evidence="1">
    <location>
        <begin position="493"/>
        <end position="573"/>
    </location>
</feature>
<dbReference type="InterPro" id="IPR016197">
    <property type="entry name" value="Chromo-like_dom_sf"/>
</dbReference>
<dbReference type="InterPro" id="IPR056924">
    <property type="entry name" value="SH3_Tf2-1"/>
</dbReference>
<dbReference type="Gene3D" id="1.10.340.70">
    <property type="match status" value="1"/>
</dbReference>
<dbReference type="SUPFAM" id="SSF56672">
    <property type="entry name" value="DNA/RNA polymerases"/>
    <property type="match status" value="1"/>
</dbReference>
<dbReference type="PROSITE" id="PS50013">
    <property type="entry name" value="CHROMO_2"/>
    <property type="match status" value="1"/>
</dbReference>
<proteinExistence type="predicted"/>
<evidence type="ECO:0000313" key="2">
    <source>
        <dbReference type="EMBL" id="KAA0061682.1"/>
    </source>
</evidence>
<dbReference type="InterPro" id="IPR000953">
    <property type="entry name" value="Chromo/chromo_shadow_dom"/>
</dbReference>
<evidence type="ECO:0000259" key="1">
    <source>
        <dbReference type="PROSITE" id="PS50013"/>
    </source>
</evidence>
<dbReference type="PANTHER" id="PTHR35046">
    <property type="entry name" value="ZINC KNUCKLE (CCHC-TYPE) FAMILY PROTEIN"/>
    <property type="match status" value="1"/>
</dbReference>
<dbReference type="Pfam" id="PF17921">
    <property type="entry name" value="Integrase_H2C2"/>
    <property type="match status" value="1"/>
</dbReference>
<gene>
    <name evidence="3" type="ORF">E5676_scaffold75860G00280</name>
    <name evidence="2" type="ORF">E6C27_scaffold212G00550</name>
</gene>
<dbReference type="InterPro" id="IPR041577">
    <property type="entry name" value="RT_RNaseH_2"/>
</dbReference>
<sequence length="581" mass="66812">MADPYQRARNSRIPGAHGVLPAIREELWHHGSSPDSITKNRCLPMSEEAETAFERLKMAMMTLPVLIMRDFNLSFEIESDAPGFGVGAVLTQGRRPITYFNKTSCMQDRARLVYERELIAVVFSVQRWRPYLLGRKFMVKTDKRSLKFLLELRDSPYCAFEPTNGASIVKFGHHQRRSERGFGVIGDHKGDVRAEAGDTTLYPSSRGAEVQRTYKRVTSELYWKVMKKDVKKYCDKCVICQRNKSSTLSPVGLLMPLEIPDAIWSDVSMDFIEGLPKSKGWDVILVGQSLPQPFLERDVSVSRYRVEPKFILPPPIGWADRGGKQEHEGLSEVFLWGETEQVEPMDTLGRVLVQYHLPQFNRDYPLPGLVEGEGCGAGGAERALETSSRKNEETSGLEKKEVEFQERDCVFLKIRPYRQVTLRKKRNEKLSPKYFGPYQILERIGEVAYKLELPSLAAIHPVFHVSQLKKAVGNRESVQQLDSYVNENHKWITQPEEVYSYRKNSATKEWEALISWKGLSPHEATWENCSNMKYQFPEFHLEDKVDLEEESDARPPILFMYIRRNKKIHEANEGETRGRGE</sequence>
<organism evidence="2 4">
    <name type="scientific">Cucumis melo var. makuwa</name>
    <name type="common">Oriental melon</name>
    <dbReference type="NCBI Taxonomy" id="1194695"/>
    <lineage>
        <taxon>Eukaryota</taxon>
        <taxon>Viridiplantae</taxon>
        <taxon>Streptophyta</taxon>
        <taxon>Embryophyta</taxon>
        <taxon>Tracheophyta</taxon>
        <taxon>Spermatophyta</taxon>
        <taxon>Magnoliopsida</taxon>
        <taxon>eudicotyledons</taxon>
        <taxon>Gunneridae</taxon>
        <taxon>Pentapetalae</taxon>
        <taxon>rosids</taxon>
        <taxon>fabids</taxon>
        <taxon>Cucurbitales</taxon>
        <taxon>Cucurbitaceae</taxon>
        <taxon>Benincaseae</taxon>
        <taxon>Cucumis</taxon>
    </lineage>
</organism>
<dbReference type="AlphaFoldDB" id="A0A5A7V0I1"/>
<dbReference type="InterPro" id="IPR041588">
    <property type="entry name" value="Integrase_H2C2"/>
</dbReference>
<evidence type="ECO:0000313" key="4">
    <source>
        <dbReference type="Proteomes" id="UP000321393"/>
    </source>
</evidence>
<evidence type="ECO:0000313" key="3">
    <source>
        <dbReference type="EMBL" id="TYK21158.1"/>
    </source>
</evidence>
<dbReference type="Pfam" id="PF24626">
    <property type="entry name" value="SH3_Tf2-1"/>
    <property type="match status" value="1"/>
</dbReference>